<feature type="region of interest" description="Disordered" evidence="8">
    <location>
        <begin position="933"/>
        <end position="957"/>
    </location>
</feature>
<dbReference type="AlphaFoldDB" id="A0AAF3F104"/>
<dbReference type="WBParaSite" id="MBELARI_LOCUS20200">
    <property type="protein sequence ID" value="MBELARI_LOCUS20200"/>
    <property type="gene ID" value="MBELARI_LOCUS20200"/>
</dbReference>
<dbReference type="PANTHER" id="PTHR46349">
    <property type="entry name" value="CINGULIN-LIKE PROTEIN 1-RELATED"/>
    <property type="match status" value="1"/>
</dbReference>
<keyword evidence="9" id="KW-1185">Reference proteome</keyword>
<keyword evidence="3" id="KW-0963">Cytoplasm</keyword>
<evidence type="ECO:0000256" key="1">
    <source>
        <dbReference type="ARBA" id="ARBA00004657"/>
    </source>
</evidence>
<dbReference type="Proteomes" id="UP000887575">
    <property type="component" value="Unassembled WGS sequence"/>
</dbReference>
<evidence type="ECO:0000313" key="9">
    <source>
        <dbReference type="Proteomes" id="UP000887575"/>
    </source>
</evidence>
<protein>
    <submittedName>
        <fullName evidence="10">Uncharacterized protein</fullName>
    </submittedName>
</protein>
<evidence type="ECO:0000256" key="7">
    <source>
        <dbReference type="SAM" id="Coils"/>
    </source>
</evidence>
<evidence type="ECO:0000256" key="4">
    <source>
        <dbReference type="ARBA" id="ARBA00023123"/>
    </source>
</evidence>
<keyword evidence="7" id="KW-0175">Coiled coil</keyword>
<evidence type="ECO:0000256" key="3">
    <source>
        <dbReference type="ARBA" id="ARBA00022490"/>
    </source>
</evidence>
<feature type="coiled-coil region" evidence="7">
    <location>
        <begin position="258"/>
        <end position="327"/>
    </location>
</feature>
<comment type="subcellular location">
    <subcellularLocation>
        <location evidence="1">Cytoplasm</location>
        <location evidence="1">Myofibril</location>
    </subcellularLocation>
</comment>
<feature type="compositionally biased region" description="Low complexity" evidence="8">
    <location>
        <begin position="35"/>
        <end position="58"/>
    </location>
</feature>
<feature type="coiled-coil region" evidence="7">
    <location>
        <begin position="382"/>
        <end position="454"/>
    </location>
</feature>
<evidence type="ECO:0000256" key="6">
    <source>
        <dbReference type="ARBA" id="ARBA00023179"/>
    </source>
</evidence>
<dbReference type="Gene3D" id="1.10.287.2610">
    <property type="match status" value="1"/>
</dbReference>
<dbReference type="PANTHER" id="PTHR46349:SF6">
    <property type="entry name" value="MYOSIN-6-LIKE"/>
    <property type="match status" value="1"/>
</dbReference>
<accession>A0AAF3F104</accession>
<evidence type="ECO:0000256" key="8">
    <source>
        <dbReference type="SAM" id="MobiDB-lite"/>
    </source>
</evidence>
<organism evidence="9 10">
    <name type="scientific">Mesorhabditis belari</name>
    <dbReference type="NCBI Taxonomy" id="2138241"/>
    <lineage>
        <taxon>Eukaryota</taxon>
        <taxon>Metazoa</taxon>
        <taxon>Ecdysozoa</taxon>
        <taxon>Nematoda</taxon>
        <taxon>Chromadorea</taxon>
        <taxon>Rhabditida</taxon>
        <taxon>Rhabditina</taxon>
        <taxon>Rhabditomorpha</taxon>
        <taxon>Rhabditoidea</taxon>
        <taxon>Rhabditidae</taxon>
        <taxon>Mesorhabditinae</taxon>
        <taxon>Mesorhabditis</taxon>
    </lineage>
</organism>
<keyword evidence="4" id="KW-0518">Myosin</keyword>
<feature type="compositionally biased region" description="Polar residues" evidence="8">
    <location>
        <begin position="945"/>
        <end position="957"/>
    </location>
</feature>
<feature type="region of interest" description="Disordered" evidence="8">
    <location>
        <begin position="513"/>
        <end position="539"/>
    </location>
</feature>
<evidence type="ECO:0000313" key="10">
    <source>
        <dbReference type="WBParaSite" id="MBELARI_LOCUS20200"/>
    </source>
</evidence>
<evidence type="ECO:0000256" key="2">
    <source>
        <dbReference type="ARBA" id="ARBA00022433"/>
    </source>
</evidence>
<reference evidence="10" key="1">
    <citation type="submission" date="2024-02" db="UniProtKB">
        <authorList>
            <consortium name="WormBaseParasite"/>
        </authorList>
    </citation>
    <scope>IDENTIFICATION</scope>
</reference>
<dbReference type="GO" id="GO:0005923">
    <property type="term" value="C:bicellular tight junction"/>
    <property type="evidence" value="ECO:0007669"/>
    <property type="project" value="TreeGrafter"/>
</dbReference>
<proteinExistence type="predicted"/>
<name>A0AAF3F104_9BILA</name>
<keyword evidence="2" id="KW-0787">Thick filament</keyword>
<feature type="region of interest" description="Disordered" evidence="8">
    <location>
        <begin position="1"/>
        <end position="81"/>
    </location>
</feature>
<feature type="coiled-coil region" evidence="7">
    <location>
        <begin position="612"/>
        <end position="817"/>
    </location>
</feature>
<keyword evidence="5" id="KW-0505">Motor protein</keyword>
<feature type="coiled-coil region" evidence="7">
    <location>
        <begin position="92"/>
        <end position="133"/>
    </location>
</feature>
<sequence length="957" mass="109857">MNENDDGFVSGEPTPRDPPPAHSQETLEEIPPTPSLAHSTISSISSASHFASASSSLSDLNAGARRQHSRPPSRDSNGSSRFKEALTTVSLVLNQAKELERVQRQNEDLERNNEDLERDNETLRHEVFELTSHLNESQQYRRSNDDIQLERRFSESEGMRTESVDTGVQATPLHAPVDMDEMNRLLTSKHRITKCLSEDDIFVRPLHSAVQRVENGKANFGQFPSMETFTHPEAAMSRLNSLRFEDKMNPSEDMVKALTTLTDELGFATKRSDELEDQLEEELVKNKRLVEDIGAEQRRVEQAENEMKHLRNNIEDFKRRIIDFEKDAKSTKKHLQETTEKLVQLTTITLERDQLRRENQRNLTELDYLRHKIASTPEPIDVQELAAQMETLKGHLDEANKRVAKAEENLADHIAVVRKAAECEAQLEVTKGELDKKMKDIAKVESDIEKWKVKHDEERISHLAAVEMCNEVKGRLTQLLQEREETIQLLCHRLAQYEVITDENGEVSLDRLQPGMPPNQLHNEDPDNEEPTLVNDEPLESAQIGQRILERLLELLERFPPKKADDFVLDVKTAIATLLQEIRAQEAVDDEALVDSLNKFFDAILLSYAADMEKLGEKVGEAENDRDKLGAELEKSNAELEAKRRELTVAQERLSEENRFVRNARAKQQDLEERMQKMRAAQSDEQRKADIEQEHRLAQMDELHSALAQKRADFERTAGALKEAVEELEECDRRVVELNREISSMEDENGVLRKEIKATQLSLETAQQREQYLILERNQFEREVRRLKVDLQRENKENETRYRVRALEEEMNQVRNLHDLDKATNVKSAKALEKCYFDVRARYDVVKNNHAKLLSNTNKMVAKIEECNRLVVEQGNPELTDKFTDVSARYRSTVQRFVAEAKRNDEAVADAVQRGDEAIENLRGLELLYQTGSASRPTHQRHFSGASSTSTAANRQQ</sequence>
<evidence type="ECO:0000256" key="5">
    <source>
        <dbReference type="ARBA" id="ARBA00023175"/>
    </source>
</evidence>
<keyword evidence="6" id="KW-0514">Muscle protein</keyword>